<sequence>SLVADWGYNDADGDTEVGASALITWYKNNINQSSYYNVKTILTNDLTKGDVWNYTLQVYDGTNYSLLVNSGEITIQNVPPVVEAASYVNLVISSNEVLTASWQYSDSDGDSQITGLANITWYKNGKYNASYDNFSTLSALTKTDNWNYIIQVYDGEDYSSPVNSSVITIRNDIVPIIMFS</sequence>
<comment type="caution">
    <text evidence="1">The sequence shown here is derived from an EMBL/GenBank/DDBJ whole genome shotgun (WGS) entry which is preliminary data.</text>
</comment>
<dbReference type="AlphaFoldDB" id="X1D6C7"/>
<evidence type="ECO:0008006" key="2">
    <source>
        <dbReference type="Google" id="ProtNLM"/>
    </source>
</evidence>
<organism evidence="1">
    <name type="scientific">marine sediment metagenome</name>
    <dbReference type="NCBI Taxonomy" id="412755"/>
    <lineage>
        <taxon>unclassified sequences</taxon>
        <taxon>metagenomes</taxon>
        <taxon>ecological metagenomes</taxon>
    </lineage>
</organism>
<evidence type="ECO:0000313" key="1">
    <source>
        <dbReference type="EMBL" id="GAG91991.1"/>
    </source>
</evidence>
<protein>
    <recommendedName>
        <fullName evidence="2">Ig-like domain-containing protein</fullName>
    </recommendedName>
</protein>
<gene>
    <name evidence="1" type="ORF">S01H4_44529</name>
</gene>
<accession>X1D6C7</accession>
<name>X1D6C7_9ZZZZ</name>
<proteinExistence type="predicted"/>
<reference evidence="1" key="1">
    <citation type="journal article" date="2014" name="Front. Microbiol.">
        <title>High frequency of phylogenetically diverse reductive dehalogenase-homologous genes in deep subseafloor sedimentary metagenomes.</title>
        <authorList>
            <person name="Kawai M."/>
            <person name="Futagami T."/>
            <person name="Toyoda A."/>
            <person name="Takaki Y."/>
            <person name="Nishi S."/>
            <person name="Hori S."/>
            <person name="Arai W."/>
            <person name="Tsubouchi T."/>
            <person name="Morono Y."/>
            <person name="Uchiyama I."/>
            <person name="Ito T."/>
            <person name="Fujiyama A."/>
            <person name="Inagaki F."/>
            <person name="Takami H."/>
        </authorList>
    </citation>
    <scope>NUCLEOTIDE SEQUENCE</scope>
    <source>
        <strain evidence="1">Expedition CK06-06</strain>
    </source>
</reference>
<feature type="non-terminal residue" evidence="1">
    <location>
        <position position="1"/>
    </location>
</feature>
<dbReference type="EMBL" id="BART01024699">
    <property type="protein sequence ID" value="GAG91991.1"/>
    <property type="molecule type" value="Genomic_DNA"/>
</dbReference>